<accession>A0A5C1EBJ0</accession>
<dbReference type="Proteomes" id="UP000323671">
    <property type="component" value="Chromosome"/>
</dbReference>
<dbReference type="InterPro" id="IPR029045">
    <property type="entry name" value="ClpP/crotonase-like_dom_sf"/>
</dbReference>
<organism evidence="2 3">
    <name type="scientific">Oryzomicrobium terrae</name>
    <dbReference type="NCBI Taxonomy" id="1735038"/>
    <lineage>
        <taxon>Bacteria</taxon>
        <taxon>Pseudomonadati</taxon>
        <taxon>Pseudomonadota</taxon>
        <taxon>Betaproteobacteria</taxon>
        <taxon>Rhodocyclales</taxon>
        <taxon>Rhodocyclaceae</taxon>
        <taxon>Oryzomicrobium</taxon>
    </lineage>
</organism>
<evidence type="ECO:0000313" key="2">
    <source>
        <dbReference type="EMBL" id="QEL65608.1"/>
    </source>
</evidence>
<keyword evidence="3" id="KW-1185">Reference proteome</keyword>
<dbReference type="InterPro" id="IPR034733">
    <property type="entry name" value="AcCoA_carboxyl_beta"/>
</dbReference>
<evidence type="ECO:0000313" key="3">
    <source>
        <dbReference type="Proteomes" id="UP000323671"/>
    </source>
</evidence>
<evidence type="ECO:0000259" key="1">
    <source>
        <dbReference type="Pfam" id="PF01039"/>
    </source>
</evidence>
<dbReference type="Gene3D" id="3.90.226.10">
    <property type="entry name" value="2-enoyl-CoA Hydratase, Chain A, domain 1"/>
    <property type="match status" value="1"/>
</dbReference>
<feature type="domain" description="Acetyl-coenzyme A carboxylase carboxyl transferase subunit beta" evidence="1">
    <location>
        <begin position="37"/>
        <end position="162"/>
    </location>
</feature>
<reference evidence="2 3" key="1">
    <citation type="submission" date="2017-07" db="EMBL/GenBank/DDBJ databases">
        <title>Complete genome sequence of Oryzomicrobium terrae TPP412.</title>
        <authorList>
            <person name="Chiu L.-W."/>
            <person name="Lo K.-J."/>
            <person name="Tsai Y.-M."/>
            <person name="Lin S.-S."/>
            <person name="Kuo C.-H."/>
            <person name="Liu C.-T."/>
        </authorList>
    </citation>
    <scope>NUCLEOTIDE SEQUENCE [LARGE SCALE GENOMIC DNA]</scope>
    <source>
        <strain evidence="2 3">TPP412</strain>
    </source>
</reference>
<dbReference type="KEGG" id="otr:OTERR_21320"/>
<protein>
    <recommendedName>
        <fullName evidence="1">Acetyl-coenzyme A carboxylase carboxyl transferase subunit beta domain-containing protein</fullName>
    </recommendedName>
</protein>
<dbReference type="Pfam" id="PF01039">
    <property type="entry name" value="Carboxyl_trans"/>
    <property type="match status" value="1"/>
</dbReference>
<dbReference type="SUPFAM" id="SSF52096">
    <property type="entry name" value="ClpP/crotonase"/>
    <property type="match status" value="1"/>
</dbReference>
<dbReference type="AlphaFoldDB" id="A0A5C1EBJ0"/>
<dbReference type="RefSeq" id="WP_187775223.1">
    <property type="nucleotide sequence ID" value="NZ_CP022579.1"/>
</dbReference>
<name>A0A5C1EBJ0_9RHOO</name>
<dbReference type="EMBL" id="CP022579">
    <property type="protein sequence ID" value="QEL65608.1"/>
    <property type="molecule type" value="Genomic_DNA"/>
</dbReference>
<sequence>MSHTGFTGATVDTRLTALFAPGVGTPLASSSALRLMTGSIAGHHVLVAATDPHADKGVLGIAECADLRRTVQMARESRTPLVLLIDSAGARLDDGLPIQGALRGLMRELLDASLDGLPSIALLGRNVFGGASMLAFATSQRCYAPTTLLAMSGPRVLQAGGGDERAIVIEAIDGMARSRHGDTERLLDDSLTAYADALRDWLVAHSLDAPAASIAAERRHLAQRLSTAPQPVTAAIEFEPAQGPLSCRGQAFVGTTDVLKLATLAEAASGPLTLHLDCAGHSVRLGDERLILSQYLVHLAKTLRQRVRAGQPVNLTIAGEISGGIYIAAAGAASTVRIAPGGSVRTLPQSSLDNILNRPAAASADFAHYVEFGVADTVSPQP</sequence>
<proteinExistence type="predicted"/>
<gene>
    <name evidence="2" type="ORF">OTERR_21320</name>
</gene>